<reference evidence="2" key="2">
    <citation type="submission" date="2014-09" db="EMBL/GenBank/DDBJ databases">
        <authorList>
            <consortium name="NBRP consortium"/>
            <person name="Sawabe T."/>
            <person name="Meirelles P."/>
            <person name="Nakanishi M."/>
            <person name="Sayaka M."/>
            <person name="Hattori M."/>
            <person name="Ohkuma M."/>
        </authorList>
    </citation>
    <scope>NUCLEOTIDE SEQUENCE [LARGE SCALE GENOMIC DNA]</scope>
    <source>
        <strain evidence="2">JCM 19239</strain>
    </source>
</reference>
<accession>A0ABQ0JFJ7</accession>
<gene>
    <name evidence="1" type="ORF">JCM19239_2480</name>
</gene>
<organism evidence="1 2">
    <name type="scientific">Vibrio variabilis</name>
    <dbReference type="NCBI Taxonomy" id="990271"/>
    <lineage>
        <taxon>Bacteria</taxon>
        <taxon>Pseudomonadati</taxon>
        <taxon>Pseudomonadota</taxon>
        <taxon>Gammaproteobacteria</taxon>
        <taxon>Vibrionales</taxon>
        <taxon>Vibrionaceae</taxon>
        <taxon>Vibrio</taxon>
    </lineage>
</organism>
<protein>
    <submittedName>
        <fullName evidence="1">Legionaminic acid biosynthesis protein PtmG</fullName>
    </submittedName>
</protein>
<reference evidence="2" key="1">
    <citation type="submission" date="2014-09" db="EMBL/GenBank/DDBJ databases">
        <title>Vibrio variabilis JCM 19239. (C206) whole genome shotgun sequence.</title>
        <authorList>
            <person name="Sawabe T."/>
            <person name="Meirelles P."/>
            <person name="Nakanishi M."/>
            <person name="Sayaka M."/>
            <person name="Hattori M."/>
            <person name="Ohkuma M."/>
        </authorList>
    </citation>
    <scope>NUCLEOTIDE SEQUENCE [LARGE SCALE GENOMIC DNA]</scope>
    <source>
        <strain evidence="2">JCM 19239</strain>
    </source>
</reference>
<comment type="caution">
    <text evidence="1">The sequence shown here is derived from an EMBL/GenBank/DDBJ whole genome shotgun (WGS) entry which is preliminary data.</text>
</comment>
<name>A0ABQ0JFJ7_9VIBR</name>
<dbReference type="Proteomes" id="UP000029223">
    <property type="component" value="Unassembled WGS sequence"/>
</dbReference>
<evidence type="ECO:0000313" key="1">
    <source>
        <dbReference type="EMBL" id="GAL27518.1"/>
    </source>
</evidence>
<dbReference type="EMBL" id="BBMS01000030">
    <property type="protein sequence ID" value="GAL27518.1"/>
    <property type="molecule type" value="Genomic_DNA"/>
</dbReference>
<sequence length="42" mass="4904">MGYYLKWDPQECYYYAADNTGFEANTERTEARIQSTAVSMTK</sequence>
<proteinExistence type="predicted"/>
<keyword evidence="2" id="KW-1185">Reference proteome</keyword>
<evidence type="ECO:0000313" key="2">
    <source>
        <dbReference type="Proteomes" id="UP000029223"/>
    </source>
</evidence>